<dbReference type="Pfam" id="PF16868">
    <property type="entry name" value="NMT1_3"/>
    <property type="match status" value="1"/>
</dbReference>
<proteinExistence type="predicted"/>
<accession>A0A077P1F1</accession>
<sequence>MRDGRLEGGALPAGVPTSAVTDMYASGVLSRILNVTDDQLIKINTIADSWFRFVIKPEIYPRQMQPVHPIF</sequence>
<dbReference type="HOGENOM" id="CLU_2739137_0_0_6"/>
<evidence type="ECO:0000313" key="1">
    <source>
        <dbReference type="EMBL" id="CDH04654.1"/>
    </source>
</evidence>
<dbReference type="AlphaFoldDB" id="A0A077P1F1"/>
<protein>
    <submittedName>
        <fullName evidence="1">Uncharacterized protein</fullName>
    </submittedName>
</protein>
<reference evidence="1" key="1">
    <citation type="submission" date="2013-07" db="EMBL/GenBank/DDBJ databases">
        <title>Sub-species coevolution in mutualistic symbiosis.</title>
        <authorList>
            <person name="Murfin K."/>
            <person name="Klassen J."/>
            <person name="Lee M."/>
            <person name="Forst S."/>
            <person name="Stock P."/>
            <person name="Goodrich-Blair H."/>
        </authorList>
    </citation>
    <scope>NUCLEOTIDE SEQUENCE [LARGE SCALE GENOMIC DNA]</scope>
    <source>
        <strain evidence="1">Oregonense</strain>
    </source>
</reference>
<organism evidence="1 2">
    <name type="scientific">Xenorhabdus bovienii str. oregonense</name>
    <dbReference type="NCBI Taxonomy" id="1398202"/>
    <lineage>
        <taxon>Bacteria</taxon>
        <taxon>Pseudomonadati</taxon>
        <taxon>Pseudomonadota</taxon>
        <taxon>Gammaproteobacteria</taxon>
        <taxon>Enterobacterales</taxon>
        <taxon>Morganellaceae</taxon>
        <taxon>Xenorhabdus</taxon>
    </lineage>
</organism>
<name>A0A077P1F1_XENBV</name>
<evidence type="ECO:0000313" key="2">
    <source>
        <dbReference type="Proteomes" id="UP000028483"/>
    </source>
</evidence>
<dbReference type="Proteomes" id="UP000028483">
    <property type="component" value="Unassembled WGS sequence"/>
</dbReference>
<dbReference type="EMBL" id="CBSX010000037">
    <property type="protein sequence ID" value="CDH04654.1"/>
    <property type="molecule type" value="Genomic_DNA"/>
</dbReference>
<gene>
    <name evidence="1" type="ORF">XBO1_1310003</name>
</gene>
<dbReference type="Gene3D" id="3.40.190.10">
    <property type="entry name" value="Periplasmic binding protein-like II"/>
    <property type="match status" value="1"/>
</dbReference>
<dbReference type="InterPro" id="IPR011852">
    <property type="entry name" value="TRAP_TAXI"/>
</dbReference>
<comment type="caution">
    <text evidence="1">The sequence shown here is derived from an EMBL/GenBank/DDBJ whole genome shotgun (WGS) entry which is preliminary data.</text>
</comment>